<dbReference type="SUPFAM" id="SSF117070">
    <property type="entry name" value="LEA14-like"/>
    <property type="match status" value="1"/>
</dbReference>
<protein>
    <submittedName>
        <fullName evidence="4">Desiccation protectant protein Lea14 homolog</fullName>
    </submittedName>
</protein>
<dbReference type="PANTHER" id="PTHR31459:SF19">
    <property type="entry name" value="DESICCATION-RELATED PROTEIN LEA14-RELATED"/>
    <property type="match status" value="1"/>
</dbReference>
<reference evidence="4" key="1">
    <citation type="submission" date="2025-08" db="UniProtKB">
        <authorList>
            <consortium name="RefSeq"/>
        </authorList>
    </citation>
    <scope>IDENTIFICATION</scope>
</reference>
<dbReference type="OrthoDB" id="588983at2759"/>
<name>A0A1U7YTK1_NELNU</name>
<dbReference type="Pfam" id="PF03168">
    <property type="entry name" value="LEA_2"/>
    <property type="match status" value="1"/>
</dbReference>
<dbReference type="AlphaFoldDB" id="A0A1U7YTK1"/>
<evidence type="ECO:0000256" key="1">
    <source>
        <dbReference type="ARBA" id="ARBA00005960"/>
    </source>
</evidence>
<dbReference type="InterPro" id="IPR045043">
    <property type="entry name" value="Lea14-like"/>
</dbReference>
<dbReference type="FunFam" id="2.60.40.1820:FF:000001">
    <property type="entry name" value="Desiccation protectant protein Lea14-like"/>
    <property type="match status" value="1"/>
</dbReference>
<proteinExistence type="inferred from homology"/>
<feature type="domain" description="Water stress and hypersensitive response" evidence="2">
    <location>
        <begin position="24"/>
        <end position="141"/>
    </location>
</feature>
<evidence type="ECO:0000313" key="3">
    <source>
        <dbReference type="Proteomes" id="UP000189703"/>
    </source>
</evidence>
<dbReference type="SMART" id="SM00769">
    <property type="entry name" value="WHy"/>
    <property type="match status" value="1"/>
</dbReference>
<dbReference type="PANTHER" id="PTHR31459">
    <property type="match status" value="1"/>
</dbReference>
<organism evidence="3 4">
    <name type="scientific">Nelumbo nucifera</name>
    <name type="common">Sacred lotus</name>
    <dbReference type="NCBI Taxonomy" id="4432"/>
    <lineage>
        <taxon>Eukaryota</taxon>
        <taxon>Viridiplantae</taxon>
        <taxon>Streptophyta</taxon>
        <taxon>Embryophyta</taxon>
        <taxon>Tracheophyta</taxon>
        <taxon>Spermatophyta</taxon>
        <taxon>Magnoliopsida</taxon>
        <taxon>Proteales</taxon>
        <taxon>Nelumbonaceae</taxon>
        <taxon>Nelumbo</taxon>
    </lineage>
</organism>
<keyword evidence="3" id="KW-1185">Reference proteome</keyword>
<dbReference type="RefSeq" id="XP_010243661.1">
    <property type="nucleotide sequence ID" value="XM_010245359.2"/>
</dbReference>
<dbReference type="eggNOG" id="ENOG502RZ6Q">
    <property type="taxonomic scope" value="Eukaryota"/>
</dbReference>
<gene>
    <name evidence="4" type="primary">LOC104587664</name>
</gene>
<dbReference type="InParanoid" id="A0A1U7YTK1"/>
<dbReference type="OMA" id="CLDWDID"/>
<dbReference type="GeneID" id="104587664"/>
<evidence type="ECO:0000259" key="2">
    <source>
        <dbReference type="SMART" id="SM00769"/>
    </source>
</evidence>
<dbReference type="InterPro" id="IPR013990">
    <property type="entry name" value="WHy-dom"/>
</dbReference>
<evidence type="ECO:0000313" key="4">
    <source>
        <dbReference type="RefSeq" id="XP_010243661.1"/>
    </source>
</evidence>
<dbReference type="InterPro" id="IPR004864">
    <property type="entry name" value="LEA_2"/>
</dbReference>
<dbReference type="Proteomes" id="UP000189703">
    <property type="component" value="Unplaced"/>
</dbReference>
<dbReference type="Gene3D" id="2.60.40.1820">
    <property type="match status" value="1"/>
</dbReference>
<comment type="similarity">
    <text evidence="1">Belongs to the LEA type 2 family.</text>
</comment>
<sequence>MSDMVEKATNFVSEKVASIKKPEATLADVDFKSITRDSATFSAQVSVNNPYPCPLPICEVTYLLKSDNRVIASGTMPDPGSLAANQTTMLDVPVQVPYSILISLAKDISSDWDIDYALELGFTIDLPVVGNFTLPLSHKGEIKLPTLGDIL</sequence>
<dbReference type="KEGG" id="nnu:104587664"/>
<accession>A0A1U7YTK1</accession>
<dbReference type="GO" id="GO:0009269">
    <property type="term" value="P:response to desiccation"/>
    <property type="evidence" value="ECO:0007669"/>
    <property type="project" value="InterPro"/>
</dbReference>
<dbReference type="FunCoup" id="A0A1U7YTK1">
    <property type="interactions" value="256"/>
</dbReference>